<dbReference type="GeneTree" id="ENSGT00940000158217"/>
<protein>
    <submittedName>
        <fullName evidence="1">Epsin 3</fullName>
    </submittedName>
</protein>
<dbReference type="Ensembl" id="ENST00000512379.5">
    <property type="protein sequence ID" value="ENSP00000422201.1"/>
    <property type="gene ID" value="ENSG00000049283.19"/>
</dbReference>
<dbReference type="UCSC" id="uc060hjq.1">
    <property type="organism name" value="human"/>
</dbReference>
<reference evidence="1" key="2">
    <citation type="journal article" date="2004" name="Nature">
        <title>Finishing the euchromatic sequence of the human genome.</title>
        <authorList>
            <consortium name="International Human Genome Sequencing Consortium"/>
        </authorList>
    </citation>
    <scope>NUCLEOTIDE SEQUENCE [LARGE SCALE GENOMIC DNA]</scope>
</reference>
<dbReference type="VEuPathDB" id="HostDB:ENSG00000049283"/>
<reference evidence="1" key="4">
    <citation type="submission" date="2025-05" db="UniProtKB">
        <authorList>
            <consortium name="Ensembl"/>
        </authorList>
    </citation>
    <scope>IDENTIFICATION</scope>
</reference>
<dbReference type="HGNC" id="HGNC:18235">
    <property type="gene designation" value="EPN3"/>
</dbReference>
<dbReference type="ProteomicsDB" id="12859"/>
<organism evidence="1 2">
    <name type="scientific">Homo sapiens</name>
    <name type="common">Human</name>
    <dbReference type="NCBI Taxonomy" id="9606"/>
    <lineage>
        <taxon>Eukaryota</taxon>
        <taxon>Metazoa</taxon>
        <taxon>Chordata</taxon>
        <taxon>Craniata</taxon>
        <taxon>Vertebrata</taxon>
        <taxon>Euteleostomi</taxon>
        <taxon>Mammalia</taxon>
        <taxon>Eutheria</taxon>
        <taxon>Euarchontoglires</taxon>
        <taxon>Primates</taxon>
        <taxon>Haplorrhini</taxon>
        <taxon>Catarrhini</taxon>
        <taxon>Hominidae</taxon>
        <taxon>Homo</taxon>
    </lineage>
</organism>
<dbReference type="EMBL" id="AC021491">
    <property type="status" value="NOT_ANNOTATED_CDS"/>
    <property type="molecule type" value="Genomic_DNA"/>
</dbReference>
<accession>D6R907</accession>
<keyword evidence="3" id="KW-1267">Proteomics identification</keyword>
<keyword evidence="2" id="KW-1185">Reference proteome</keyword>
<dbReference type="ExpressionAtlas" id="D6R907">
    <property type="expression patterns" value="baseline and differential"/>
</dbReference>
<evidence type="ECO:0007829" key="3">
    <source>
        <dbReference type="PeptideAtlas" id="D6R907"/>
    </source>
</evidence>
<evidence type="ECO:0000313" key="2">
    <source>
        <dbReference type="Proteomes" id="UP000005640"/>
    </source>
</evidence>
<dbReference type="Proteomes" id="UP000005640">
    <property type="component" value="Chromosome 17"/>
</dbReference>
<dbReference type="Ensembl" id="ENST00000512291.5">
    <property type="protein sequence ID" value="ENSP00000421936.1"/>
    <property type="gene ID" value="ENSG00000049283.19"/>
</dbReference>
<name>D6R907_HUMAN</name>
<dbReference type="HOGENOM" id="CLU_3124528_0_0_1"/>
<dbReference type="SMR" id="D6R907"/>
<evidence type="ECO:0000313" key="1">
    <source>
        <dbReference type="Ensembl" id="ENSP00000422201.1"/>
    </source>
</evidence>
<dbReference type="OpenTargets" id="ENSG00000049283"/>
<proteinExistence type="evidence at protein level"/>
<dbReference type="Bgee" id="ENSG00000049283">
    <property type="expression patterns" value="Expressed in lower esophagus mucosa and 95 other cell types or tissues"/>
</dbReference>
<dbReference type="AlphaFoldDB" id="D6R907"/>
<gene>
    <name evidence="1" type="primary">EPN3</name>
</gene>
<reference evidence="1" key="1">
    <citation type="journal article" date="2001" name="Nature">
        <title>Initial sequencing and analysis of the human genome.</title>
        <authorList>
            <consortium name="International Human Genome Sequencing Consortium"/>
            <person name="Lander E.S."/>
            <person name="Linton L.M."/>
            <person name="Birren B."/>
            <person name="Nusbaum C."/>
            <person name="Zody M.C."/>
            <person name="Baldwin J."/>
            <person name="Devon K."/>
            <person name="Dewar K."/>
            <person name="Doyle M."/>
            <person name="FitzHugh W."/>
            <person name="Funke R."/>
            <person name="Gage D."/>
            <person name="Harris K."/>
            <person name="Heaford A."/>
            <person name="Howland J."/>
            <person name="Kann L."/>
            <person name="Lehoczky J."/>
            <person name="LeVine R."/>
            <person name="McEwan P."/>
            <person name="McKernan K."/>
            <person name="Meldrim J."/>
            <person name="Mesirov J.P."/>
            <person name="Miranda C."/>
            <person name="Morris W."/>
            <person name="Naylor J."/>
            <person name="Raymond C."/>
            <person name="Rosetti M."/>
            <person name="Santos R."/>
            <person name="Sheridan A."/>
            <person name="Sougnez C."/>
            <person name="Stange-Thomann N."/>
            <person name="Stojanovic N."/>
            <person name="Subramanian A."/>
            <person name="Wyman D."/>
            <person name="Rogers J."/>
            <person name="Sulston J."/>
            <person name="Ainscough R."/>
            <person name="Beck S."/>
            <person name="Bentley D."/>
            <person name="Burton J."/>
            <person name="Clee C."/>
            <person name="Carter N."/>
            <person name="Coulson A."/>
            <person name="Deadman R."/>
            <person name="Deloukas P."/>
            <person name="Dunham A."/>
            <person name="Dunham I."/>
            <person name="Durbin R."/>
            <person name="French L."/>
            <person name="Grafham D."/>
            <person name="Gregory S."/>
            <person name="Hubbard T."/>
            <person name="Humphray S."/>
            <person name="Hunt A."/>
            <person name="Jones M."/>
            <person name="Lloyd C."/>
            <person name="McMurray A."/>
            <person name="Matthews L."/>
            <person name="Mercer S."/>
            <person name="Milne S."/>
            <person name="Mullikin J.C."/>
            <person name="Mungall A."/>
            <person name="Plumb R."/>
            <person name="Ross M."/>
            <person name="Shownkeen R."/>
            <person name="Sims S."/>
            <person name="Waterston R.H."/>
            <person name="Wilson R.K."/>
            <person name="Hillier L.W."/>
            <person name="McPherson J.D."/>
            <person name="Marra M.A."/>
            <person name="Mardis E.R."/>
            <person name="Fulton L.A."/>
            <person name="Chinwalla A.T."/>
            <person name="Pepin K.H."/>
            <person name="Gish W.R."/>
            <person name="Chissoe S.L."/>
            <person name="Wendl M.C."/>
            <person name="Delehaunty K.D."/>
            <person name="Miner T.L."/>
            <person name="Delehaunty A."/>
            <person name="Kramer J.B."/>
            <person name="Cook L.L."/>
            <person name="Fulton R.S."/>
            <person name="Johnson D.L."/>
            <person name="Minx P.J."/>
            <person name="Clifton S.W."/>
            <person name="Hawkins T."/>
            <person name="Branscomb E."/>
            <person name="Predki P."/>
            <person name="Richardson P."/>
            <person name="Wenning S."/>
            <person name="Slezak T."/>
            <person name="Doggett N."/>
            <person name="Cheng J.F."/>
            <person name="Olsen A."/>
            <person name="Lucas S."/>
            <person name="Elkin C."/>
            <person name="Uberbacher E."/>
            <person name="Frazier M."/>
            <person name="Gibbs R.A."/>
            <person name="Muzny D.M."/>
            <person name="Scherer S.E."/>
            <person name="Bouck J.B."/>
            <person name="Sodergren E.J."/>
            <person name="Worley K.C."/>
            <person name="Rives C.M."/>
            <person name="Gorrell J.H."/>
            <person name="Metzker M.L."/>
            <person name="Naylor S.L."/>
            <person name="Kucherlapati R.S."/>
            <person name="Nelson D.L."/>
            <person name="Weinstock G.M."/>
            <person name="Sakaki Y."/>
            <person name="Fujiyama A."/>
            <person name="Hattori M."/>
            <person name="Yada T."/>
            <person name="Toyoda A."/>
            <person name="Itoh T."/>
            <person name="Kawagoe C."/>
            <person name="Watanabe H."/>
            <person name="Totoki Y."/>
            <person name="Taylor T."/>
            <person name="Weissenbach J."/>
            <person name="Heilig R."/>
            <person name="Saurin W."/>
            <person name="Artiguenave F."/>
            <person name="Brottier P."/>
            <person name="Bruls T."/>
            <person name="Pelletier E."/>
            <person name="Robert C."/>
            <person name="Wincker P."/>
            <person name="Smith D.R."/>
            <person name="Doucette-Stamm L."/>
            <person name="Rubenfield M."/>
            <person name="Weinstock K."/>
            <person name="Lee H.M."/>
            <person name="Dubois J."/>
            <person name="Rosenthal A."/>
            <person name="Platzer M."/>
            <person name="Nyakatura G."/>
            <person name="Taudien S."/>
            <person name="Rump A."/>
            <person name="Yang H."/>
            <person name="Yu J."/>
            <person name="Wang J."/>
            <person name="Huang G."/>
            <person name="Gu J."/>
            <person name="Hood L."/>
            <person name="Rowen L."/>
            <person name="Madan A."/>
            <person name="Qin S."/>
            <person name="Davis R.W."/>
            <person name="Federspiel N.A."/>
            <person name="Abola A.P."/>
            <person name="Proctor M.J."/>
            <person name="Myers R.M."/>
            <person name="Schmutz J."/>
            <person name="Dickson M."/>
            <person name="Grimwood J."/>
            <person name="Cox D.R."/>
            <person name="Olson M.V."/>
            <person name="Kaul R."/>
            <person name="Raymond C."/>
            <person name="Shimizu N."/>
            <person name="Kawasaki K."/>
            <person name="Minoshima S."/>
            <person name="Evans G.A."/>
            <person name="Athanasiou M."/>
            <person name="Schultz R."/>
            <person name="Roe B.A."/>
            <person name="Chen F."/>
            <person name="Pan H."/>
            <person name="Ramser J."/>
            <person name="Lehrach H."/>
            <person name="Reinhardt R."/>
            <person name="McCombie W.R."/>
            <person name="de la Bastide M."/>
            <person name="Dedhia N."/>
            <person name="Blocker H."/>
            <person name="Hornischer K."/>
            <person name="Nordsiek G."/>
            <person name="Agarwala R."/>
            <person name="Aravind L."/>
            <person name="Bailey J.A."/>
            <person name="Bateman A."/>
            <person name="Batzoglou S."/>
            <person name="Birney E."/>
            <person name="Bork P."/>
            <person name="Brown D.G."/>
            <person name="Burge C.B."/>
            <person name="Cerutti L."/>
            <person name="Chen H.C."/>
            <person name="Church D."/>
            <person name="Clamp M."/>
            <person name="Copley R.R."/>
            <person name="Doerks T."/>
            <person name="Eddy S.R."/>
            <person name="Eichler E.E."/>
            <person name="Furey T.S."/>
            <person name="Galagan J."/>
            <person name="Gilbert J.G."/>
            <person name="Harmon C."/>
            <person name="Hayashizaki Y."/>
            <person name="Haussler D."/>
            <person name="Hermjakob H."/>
            <person name="Hokamp K."/>
            <person name="Jang W."/>
            <person name="Johnson L.S."/>
            <person name="Jones T.A."/>
            <person name="Kasif S."/>
            <person name="Kaspryzk A."/>
            <person name="Kennedy S."/>
            <person name="Kent W.J."/>
            <person name="Kitts P."/>
            <person name="Koonin E.V."/>
            <person name="Korf I."/>
            <person name="Kulp D."/>
            <person name="Lancet D."/>
            <person name="Lowe T.M."/>
            <person name="McLysaght A."/>
            <person name="Mikkelsen T."/>
            <person name="Moran J.V."/>
            <person name="Mulder N."/>
            <person name="Pollara V.J."/>
            <person name="Ponting C.P."/>
            <person name="Schuler G."/>
            <person name="Schultz J."/>
            <person name="Slater G."/>
            <person name="Smit A.F."/>
            <person name="Stupka E."/>
            <person name="Szustakowski J."/>
            <person name="Thierry-Mieg D."/>
            <person name="Thierry-Mieg J."/>
            <person name="Wagner L."/>
            <person name="Wallis J."/>
            <person name="Wheeler R."/>
            <person name="Williams A."/>
            <person name="Wolf Y.I."/>
            <person name="Wolfe K.H."/>
            <person name="Yang S.P."/>
            <person name="Yeh R.F."/>
            <person name="Collins F."/>
            <person name="Guyer M.S."/>
            <person name="Peterson J."/>
            <person name="Felsenfeld A."/>
            <person name="Wetterstrand K.A."/>
            <person name="Patrinos A."/>
            <person name="Morgan M.J."/>
            <person name="de Jong P."/>
            <person name="Catanese J.J."/>
            <person name="Osoegawa K."/>
            <person name="Shizuya H."/>
            <person name="Choi S."/>
            <person name="Chen Y.J."/>
        </authorList>
    </citation>
    <scope>NUCLEOTIDE SEQUENCE [LARGE SCALE GENOMIC DNA]</scope>
</reference>
<sequence>MTTSALRRQVKNIVHNYSEAEIKWPSPKSWACCGGGSMTAARTGGTCTRL</sequence>
<dbReference type="OrthoDB" id="4033880at2759"/>
<reference evidence="1 2" key="3">
    <citation type="journal article" date="2006" name="Nature">
        <title>DNA sequence of human chromosome 17 and analysis of rearrangement in the human lineage.</title>
        <authorList>
            <person name="Zody M.C."/>
            <person name="Garber M."/>
            <person name="Adams D.J."/>
            <person name="Sharpe T."/>
            <person name="Harrow J."/>
            <person name="Lupski J.R."/>
            <person name="Nicholson C."/>
            <person name="Searle S.M."/>
            <person name="Wilming L."/>
            <person name="Young S.K."/>
            <person name="Abouelleil A."/>
            <person name="Allen N.R."/>
            <person name="Bi W."/>
            <person name="Bloom T."/>
            <person name="Borowsky M.L."/>
            <person name="Bugalter B.E."/>
            <person name="Butler J."/>
            <person name="Chang J.L."/>
            <person name="Chen C.K."/>
            <person name="Cook A."/>
            <person name="Corum B."/>
            <person name="Cuomo C.A."/>
            <person name="de Jong P.J."/>
            <person name="DeCaprio D."/>
            <person name="Dewar K."/>
            <person name="FitzGerald M."/>
            <person name="Gilbert J."/>
            <person name="Gibson R."/>
            <person name="Gnerre S."/>
            <person name="Goldstein S."/>
            <person name="Grafham D.V."/>
            <person name="Grocock R."/>
            <person name="Hafez N."/>
            <person name="Hagopian D.S."/>
            <person name="Hart E."/>
            <person name="Norman C.H."/>
            <person name="Humphray S."/>
            <person name="Jaffe D.B."/>
            <person name="Jones M."/>
            <person name="Kamal M."/>
            <person name="Khodiyar V.K."/>
            <person name="LaButti K."/>
            <person name="Laird G."/>
            <person name="Lehoczky J."/>
            <person name="Liu X."/>
            <person name="Lokyitsang T."/>
            <person name="Loveland J."/>
            <person name="Lui A."/>
            <person name="Macdonald P."/>
            <person name="Major J.E."/>
            <person name="Matthews L."/>
            <person name="Mauceli E."/>
            <person name="McCarroll S.A."/>
            <person name="Mihalev A.H."/>
            <person name="Mudge J."/>
            <person name="Nguyen C."/>
            <person name="Nicol R."/>
            <person name="O'Leary S.B."/>
            <person name="Osoegawa K."/>
            <person name="Schwartz D.C."/>
            <person name="Shaw-Smith C."/>
            <person name="Stankiewicz P."/>
            <person name="Steward C."/>
            <person name="Swarbreck D."/>
            <person name="Venkataraman V."/>
            <person name="Whittaker C.A."/>
            <person name="Yang X."/>
            <person name="Zimmer A.R."/>
            <person name="Bradley A."/>
            <person name="Hubbard T."/>
            <person name="Birren B.W."/>
            <person name="Rogers J."/>
            <person name="Lander E.S."/>
            <person name="Nusbaum C."/>
        </authorList>
    </citation>
    <scope>NUCLEOTIDE SEQUENCE [LARGE SCALE GENOMIC DNA]</scope>
</reference>